<evidence type="ECO:0000313" key="1">
    <source>
        <dbReference type="EMBL" id="KAA0194761.1"/>
    </source>
</evidence>
<keyword evidence="2" id="KW-1185">Reference proteome</keyword>
<protein>
    <submittedName>
        <fullName evidence="1">Uncharacterized protein</fullName>
    </submittedName>
</protein>
<comment type="caution">
    <text evidence="1">The sequence shown here is derived from an EMBL/GenBank/DDBJ whole genome shotgun (WGS) entry which is preliminary data.</text>
</comment>
<dbReference type="Proteomes" id="UP000728185">
    <property type="component" value="Unassembled WGS sequence"/>
</dbReference>
<dbReference type="EMBL" id="LUCM01004131">
    <property type="protein sequence ID" value="KAA0194761.1"/>
    <property type="molecule type" value="Genomic_DNA"/>
</dbReference>
<reference evidence="1" key="1">
    <citation type="submission" date="2019-05" db="EMBL/GenBank/DDBJ databases">
        <title>Annotation for the trematode Fasciolopsis buski.</title>
        <authorList>
            <person name="Choi Y.-J."/>
        </authorList>
    </citation>
    <scope>NUCLEOTIDE SEQUENCE</scope>
    <source>
        <strain evidence="1">HT</strain>
        <tissue evidence="1">Whole worm</tissue>
    </source>
</reference>
<organism evidence="1 2">
    <name type="scientific">Fasciolopsis buskii</name>
    <dbReference type="NCBI Taxonomy" id="27845"/>
    <lineage>
        <taxon>Eukaryota</taxon>
        <taxon>Metazoa</taxon>
        <taxon>Spiralia</taxon>
        <taxon>Lophotrochozoa</taxon>
        <taxon>Platyhelminthes</taxon>
        <taxon>Trematoda</taxon>
        <taxon>Digenea</taxon>
        <taxon>Plagiorchiida</taxon>
        <taxon>Echinostomata</taxon>
        <taxon>Echinostomatoidea</taxon>
        <taxon>Fasciolidae</taxon>
        <taxon>Fasciolopsis</taxon>
    </lineage>
</organism>
<gene>
    <name evidence="1" type="ORF">FBUS_06034</name>
</gene>
<dbReference type="OrthoDB" id="2196114at2759"/>
<name>A0A8E0S234_9TREM</name>
<proteinExistence type="predicted"/>
<dbReference type="AlphaFoldDB" id="A0A8E0S234"/>
<accession>A0A8E0S234</accession>
<evidence type="ECO:0000313" key="2">
    <source>
        <dbReference type="Proteomes" id="UP000728185"/>
    </source>
</evidence>
<sequence length="247" mass="27910">MELIWKYSPSKASPLQTICYVPRVNAFVCSSANGILSVHAAYSGSLMYSNETRDLAEGVTGSPKNIFIPFSDEKIILQYFEPRDSIIIARGSLFNVRLCLEELFLVSDILEPPVKDPKSVVRLELTPDQASLFTSAINSGVVNLREFENAGLKTLHSERQPQLNWPALIIEGPYDILASFVQHLMRAGQTGNLSMVQLAAALNCRLLRLLLSDETLNSLCYWQPKLLLNIEQYRRISFCVWPHMDYR</sequence>